<dbReference type="EMBL" id="DQWS01000117">
    <property type="protein sequence ID" value="HDD53034.1"/>
    <property type="molecule type" value="Genomic_DNA"/>
</dbReference>
<sequence length="224" mass="25012">MRKLGSAALVLFILVGCAGVPKGYWPTLPSPVTQAPKPQKVCVRMEGKEAQKYTLKLSLYPSKLSFVCMKPNVDYELKKYIRSELSDFREVYFLGEKDKAPKGCYLVSLSWENSYRGYIKGGLGVFGRNYVIGGEIKGSLGGKKGSYDCSVAGWEVVPERDFHGPEGYMCKDSPAEVFFNKVASRLAYKMALRVRKALLEDMGYSPSPELVAADKAMEEELKDW</sequence>
<evidence type="ECO:0008006" key="2">
    <source>
        <dbReference type="Google" id="ProtNLM"/>
    </source>
</evidence>
<reference evidence="1" key="1">
    <citation type="journal article" date="2020" name="mSystems">
        <title>Genome- and Community-Level Interaction Insights into Carbon Utilization and Element Cycling Functions of Hydrothermarchaeota in Hydrothermal Sediment.</title>
        <authorList>
            <person name="Zhou Z."/>
            <person name="Liu Y."/>
            <person name="Xu W."/>
            <person name="Pan J."/>
            <person name="Luo Z.H."/>
            <person name="Li M."/>
        </authorList>
    </citation>
    <scope>NUCLEOTIDE SEQUENCE [LARGE SCALE GENOMIC DNA]</scope>
    <source>
        <strain evidence="1">HyVt-115</strain>
    </source>
</reference>
<evidence type="ECO:0000313" key="1">
    <source>
        <dbReference type="EMBL" id="HDD53034.1"/>
    </source>
</evidence>
<gene>
    <name evidence="1" type="ORF">ENF32_03070</name>
</gene>
<organism evidence="1">
    <name type="scientific">Thermosulfidibacter takaii</name>
    <dbReference type="NCBI Taxonomy" id="412593"/>
    <lineage>
        <taxon>Bacteria</taxon>
        <taxon>Pseudomonadati</taxon>
        <taxon>Thermosulfidibacterota</taxon>
        <taxon>Thermosulfidibacteria</taxon>
        <taxon>Thermosulfidibacterales</taxon>
        <taxon>Thermosulfidibacteraceae</taxon>
    </lineage>
</organism>
<proteinExistence type="predicted"/>
<name>A0A7C0Y6H9_9BACT</name>
<comment type="caution">
    <text evidence="1">The sequence shown here is derived from an EMBL/GenBank/DDBJ whole genome shotgun (WGS) entry which is preliminary data.</text>
</comment>
<dbReference type="Proteomes" id="UP000885690">
    <property type="component" value="Unassembled WGS sequence"/>
</dbReference>
<dbReference type="AlphaFoldDB" id="A0A7C0Y6H9"/>
<accession>A0A7C0Y6H9</accession>
<protein>
    <recommendedName>
        <fullName evidence="2">Lipoprotein</fullName>
    </recommendedName>
</protein>
<dbReference type="PROSITE" id="PS51257">
    <property type="entry name" value="PROKAR_LIPOPROTEIN"/>
    <property type="match status" value="1"/>
</dbReference>